<evidence type="ECO:0000313" key="3">
    <source>
        <dbReference type="Proteomes" id="UP000054498"/>
    </source>
</evidence>
<gene>
    <name evidence="2" type="ORF">MNEG_2522</name>
</gene>
<dbReference type="InterPro" id="IPR052751">
    <property type="entry name" value="Plant_MAPKKK"/>
</dbReference>
<dbReference type="Gene3D" id="1.10.510.10">
    <property type="entry name" value="Transferase(Phosphotransferase) domain 1"/>
    <property type="match status" value="1"/>
</dbReference>
<dbReference type="AlphaFoldDB" id="A0A0D2LFP4"/>
<dbReference type="PANTHER" id="PTHR48011:SF4">
    <property type="entry name" value="MITOGEN-ACTIVATED PROTEIN KINASE KINASE KINASE 19"/>
    <property type="match status" value="1"/>
</dbReference>
<dbReference type="PANTHER" id="PTHR48011">
    <property type="entry name" value="CCR4-NOT TRANSCRIPTIONAL COMPLEX SUBUNIT CAF120-RELATED"/>
    <property type="match status" value="1"/>
</dbReference>
<dbReference type="GeneID" id="25735400"/>
<evidence type="ECO:0000259" key="1">
    <source>
        <dbReference type="PROSITE" id="PS50011"/>
    </source>
</evidence>
<dbReference type="PROSITE" id="PS50011">
    <property type="entry name" value="PROTEIN_KINASE_DOM"/>
    <property type="match status" value="1"/>
</dbReference>
<reference evidence="2 3" key="1">
    <citation type="journal article" date="2013" name="BMC Genomics">
        <title>Reconstruction of the lipid metabolism for the microalga Monoraphidium neglectum from its genome sequence reveals characteristics suitable for biofuel production.</title>
        <authorList>
            <person name="Bogen C."/>
            <person name="Al-Dilaimi A."/>
            <person name="Albersmeier A."/>
            <person name="Wichmann J."/>
            <person name="Grundmann M."/>
            <person name="Rupp O."/>
            <person name="Lauersen K.J."/>
            <person name="Blifernez-Klassen O."/>
            <person name="Kalinowski J."/>
            <person name="Goesmann A."/>
            <person name="Mussgnug J.H."/>
            <person name="Kruse O."/>
        </authorList>
    </citation>
    <scope>NUCLEOTIDE SEQUENCE [LARGE SCALE GENOMIC DNA]</scope>
    <source>
        <strain evidence="2 3">SAG 48.87</strain>
    </source>
</reference>
<sequence length="390" mass="42269">MDVDVAVKVRDFEPWEEAKALGSACRLGGLLPLLARSPSLLTTYRVELQKLRDGSFRLLQIMPICPKMLDALIAEAATRTEPGVIFHGSLGTACPLLQLPDLERPMPVGARNVKGTRAGCLLRPLSAGIPWREQRRVLTSVLKGLAGMHNAGLVMVDLKLHNIGLLDGLSQAVLLDFDTACILPSASGGAGSFVSVEGSSRETRAPELDALALRPTAASDMFAFGIIVLQLVLVQREAMALREAVRVAHESADPVSALDNVLYRLRVPSLIKDFVLPCLHKDPTLRPSAPQLLDSLVALPDDDLMDEHLTAELGWGQEEEMLRCFVLQAAQREKDLADARAVNEEGGGGEATATRLLANMAELNERKNAAGRAKLDDLLDMAKEFSRRLL</sequence>
<dbReference type="InterPro" id="IPR000719">
    <property type="entry name" value="Prot_kinase_dom"/>
</dbReference>
<feature type="domain" description="Protein kinase" evidence="1">
    <location>
        <begin position="1"/>
        <end position="299"/>
    </location>
</feature>
<dbReference type="InterPro" id="IPR011009">
    <property type="entry name" value="Kinase-like_dom_sf"/>
</dbReference>
<dbReference type="KEGG" id="mng:MNEG_2522"/>
<protein>
    <recommendedName>
        <fullName evidence="1">Protein kinase domain-containing protein</fullName>
    </recommendedName>
</protein>
<dbReference type="RefSeq" id="XP_013904458.1">
    <property type="nucleotide sequence ID" value="XM_014049004.1"/>
</dbReference>
<dbReference type="Pfam" id="PF00069">
    <property type="entry name" value="Pkinase"/>
    <property type="match status" value="1"/>
</dbReference>
<evidence type="ECO:0000313" key="2">
    <source>
        <dbReference type="EMBL" id="KIZ05439.1"/>
    </source>
</evidence>
<dbReference type="GO" id="GO:0004672">
    <property type="term" value="F:protein kinase activity"/>
    <property type="evidence" value="ECO:0007669"/>
    <property type="project" value="InterPro"/>
</dbReference>
<proteinExistence type="predicted"/>
<accession>A0A0D2LFP4</accession>
<dbReference type="GO" id="GO:0005524">
    <property type="term" value="F:ATP binding"/>
    <property type="evidence" value="ECO:0007669"/>
    <property type="project" value="InterPro"/>
</dbReference>
<dbReference type="Proteomes" id="UP000054498">
    <property type="component" value="Unassembled WGS sequence"/>
</dbReference>
<dbReference type="SMART" id="SM00220">
    <property type="entry name" value="S_TKc"/>
    <property type="match status" value="1"/>
</dbReference>
<dbReference type="OrthoDB" id="4062651at2759"/>
<dbReference type="GO" id="GO:0007165">
    <property type="term" value="P:signal transduction"/>
    <property type="evidence" value="ECO:0007669"/>
    <property type="project" value="TreeGrafter"/>
</dbReference>
<organism evidence="2 3">
    <name type="scientific">Monoraphidium neglectum</name>
    <dbReference type="NCBI Taxonomy" id="145388"/>
    <lineage>
        <taxon>Eukaryota</taxon>
        <taxon>Viridiplantae</taxon>
        <taxon>Chlorophyta</taxon>
        <taxon>core chlorophytes</taxon>
        <taxon>Chlorophyceae</taxon>
        <taxon>CS clade</taxon>
        <taxon>Sphaeropleales</taxon>
        <taxon>Selenastraceae</taxon>
        <taxon>Monoraphidium</taxon>
    </lineage>
</organism>
<name>A0A0D2LFP4_9CHLO</name>
<dbReference type="EMBL" id="KK100506">
    <property type="protein sequence ID" value="KIZ05439.1"/>
    <property type="molecule type" value="Genomic_DNA"/>
</dbReference>
<dbReference type="SUPFAM" id="SSF56112">
    <property type="entry name" value="Protein kinase-like (PK-like)"/>
    <property type="match status" value="1"/>
</dbReference>
<keyword evidence="3" id="KW-1185">Reference proteome</keyword>